<evidence type="ECO:0000313" key="1">
    <source>
        <dbReference type="EMBL" id="MCD7471875.1"/>
    </source>
</evidence>
<dbReference type="EMBL" id="JACEIK010001740">
    <property type="protein sequence ID" value="MCD7471875.1"/>
    <property type="molecule type" value="Genomic_DNA"/>
</dbReference>
<evidence type="ECO:0000313" key="2">
    <source>
        <dbReference type="Proteomes" id="UP000823775"/>
    </source>
</evidence>
<dbReference type="Proteomes" id="UP000823775">
    <property type="component" value="Unassembled WGS sequence"/>
</dbReference>
<reference evidence="1 2" key="1">
    <citation type="journal article" date="2021" name="BMC Genomics">
        <title>Datura genome reveals duplications of psychoactive alkaloid biosynthetic genes and high mutation rate following tissue culture.</title>
        <authorList>
            <person name="Rajewski A."/>
            <person name="Carter-House D."/>
            <person name="Stajich J."/>
            <person name="Litt A."/>
        </authorList>
    </citation>
    <scope>NUCLEOTIDE SEQUENCE [LARGE SCALE GENOMIC DNA]</scope>
    <source>
        <strain evidence="1">AR-01</strain>
    </source>
</reference>
<accession>A0ABS8TK15</accession>
<gene>
    <name evidence="1" type="ORF">HAX54_012649</name>
</gene>
<organism evidence="1 2">
    <name type="scientific">Datura stramonium</name>
    <name type="common">Jimsonweed</name>
    <name type="synonym">Common thornapple</name>
    <dbReference type="NCBI Taxonomy" id="4076"/>
    <lineage>
        <taxon>Eukaryota</taxon>
        <taxon>Viridiplantae</taxon>
        <taxon>Streptophyta</taxon>
        <taxon>Embryophyta</taxon>
        <taxon>Tracheophyta</taxon>
        <taxon>Spermatophyta</taxon>
        <taxon>Magnoliopsida</taxon>
        <taxon>eudicotyledons</taxon>
        <taxon>Gunneridae</taxon>
        <taxon>Pentapetalae</taxon>
        <taxon>asterids</taxon>
        <taxon>lamiids</taxon>
        <taxon>Solanales</taxon>
        <taxon>Solanaceae</taxon>
        <taxon>Solanoideae</taxon>
        <taxon>Datureae</taxon>
        <taxon>Datura</taxon>
    </lineage>
</organism>
<protein>
    <submittedName>
        <fullName evidence="1">Uncharacterized protein</fullName>
    </submittedName>
</protein>
<sequence>MELNLIEYFNIKDKHDLVADDYVSKLKLYNLCPIRFNISHLFQLVETKVTSISSILFHDEVLPALMRSEAFPLPEHYDAKDRTWTSTFTIMVEVILTDGDLSTLANMKLNLELNQLATDMLDHTQKPTRLLCNSTHWEDCLDLLLL</sequence>
<name>A0ABS8TK15_DATST</name>
<proteinExistence type="predicted"/>
<keyword evidence="2" id="KW-1185">Reference proteome</keyword>
<comment type="caution">
    <text evidence="1">The sequence shown here is derived from an EMBL/GenBank/DDBJ whole genome shotgun (WGS) entry which is preliminary data.</text>
</comment>